<dbReference type="Proteomes" id="UP000694523">
    <property type="component" value="Unplaced"/>
</dbReference>
<dbReference type="Ensembl" id="ENSNMLT00000018346.1">
    <property type="protein sequence ID" value="ENSNMLP00000016331.1"/>
    <property type="gene ID" value="ENSNMLG00000010815.1"/>
</dbReference>
<organism evidence="4 5">
    <name type="scientific">Neogobius melanostomus</name>
    <name type="common">round goby</name>
    <dbReference type="NCBI Taxonomy" id="47308"/>
    <lineage>
        <taxon>Eukaryota</taxon>
        <taxon>Metazoa</taxon>
        <taxon>Chordata</taxon>
        <taxon>Craniata</taxon>
        <taxon>Vertebrata</taxon>
        <taxon>Euteleostomi</taxon>
        <taxon>Actinopterygii</taxon>
        <taxon>Neopterygii</taxon>
        <taxon>Teleostei</taxon>
        <taxon>Neoteleostei</taxon>
        <taxon>Acanthomorphata</taxon>
        <taxon>Gobiaria</taxon>
        <taxon>Gobiiformes</taxon>
        <taxon>Gobioidei</taxon>
        <taxon>Gobiidae</taxon>
        <taxon>Benthophilinae</taxon>
        <taxon>Neogobiini</taxon>
        <taxon>Neogobius</taxon>
    </lineage>
</organism>
<dbReference type="InterPro" id="IPR036048">
    <property type="entry name" value="Interleukin_8-like_sf"/>
</dbReference>
<name>A0A8C6T4Z4_9GOBI</name>
<dbReference type="SMART" id="SM00199">
    <property type="entry name" value="SCY"/>
    <property type="match status" value="1"/>
</dbReference>
<dbReference type="InterPro" id="IPR001811">
    <property type="entry name" value="Chemokine_IL8-like_dom"/>
</dbReference>
<evidence type="ECO:0000256" key="2">
    <source>
        <dbReference type="SAM" id="SignalP"/>
    </source>
</evidence>
<dbReference type="PANTHER" id="PTHR12015:SF108">
    <property type="entry name" value="C-C MOTIF CHEMOKINE 20"/>
    <property type="match status" value="1"/>
</dbReference>
<evidence type="ECO:0000259" key="3">
    <source>
        <dbReference type="SMART" id="SM00199"/>
    </source>
</evidence>
<sequence length="109" mass="12296">MRVSSCAVLCCVLLTCCCSAVMGQMVMDCCLQVKNKAVPKQAIVDYSVQEAGQGCAISAMILVTRRHRPLCVPTNQQWVKDVMRHVDKLRKHCHKTGYKKQRCEGVRRQ</sequence>
<dbReference type="Pfam" id="PF00048">
    <property type="entry name" value="IL8"/>
    <property type="match status" value="1"/>
</dbReference>
<keyword evidence="1" id="KW-0202">Cytokine</keyword>
<feature type="signal peptide" evidence="2">
    <location>
        <begin position="1"/>
        <end position="23"/>
    </location>
</feature>
<feature type="domain" description="Chemokine interleukin-8-like" evidence="3">
    <location>
        <begin position="26"/>
        <end position="86"/>
    </location>
</feature>
<feature type="chain" id="PRO_5034978353" description="Chemokine interleukin-8-like domain-containing protein" evidence="2">
    <location>
        <begin position="24"/>
        <end position="109"/>
    </location>
</feature>
<dbReference type="PANTHER" id="PTHR12015">
    <property type="entry name" value="SMALL INDUCIBLE CYTOKINE A"/>
    <property type="match status" value="1"/>
</dbReference>
<keyword evidence="2" id="KW-0732">Signal</keyword>
<reference evidence="4" key="2">
    <citation type="submission" date="2025-09" db="UniProtKB">
        <authorList>
            <consortium name="Ensembl"/>
        </authorList>
    </citation>
    <scope>IDENTIFICATION</scope>
</reference>
<evidence type="ECO:0000313" key="5">
    <source>
        <dbReference type="Proteomes" id="UP000694523"/>
    </source>
</evidence>
<keyword evidence="5" id="KW-1185">Reference proteome</keyword>
<dbReference type="Gene3D" id="2.40.50.40">
    <property type="match status" value="1"/>
</dbReference>
<dbReference type="CDD" id="cd00169">
    <property type="entry name" value="Chemokine"/>
    <property type="match status" value="1"/>
</dbReference>
<dbReference type="AlphaFoldDB" id="A0A8C6T4Z4"/>
<dbReference type="SUPFAM" id="SSF54117">
    <property type="entry name" value="Interleukin 8-like chemokines"/>
    <property type="match status" value="1"/>
</dbReference>
<protein>
    <recommendedName>
        <fullName evidence="3">Chemokine interleukin-8-like domain-containing protein</fullName>
    </recommendedName>
</protein>
<evidence type="ECO:0000313" key="4">
    <source>
        <dbReference type="Ensembl" id="ENSNMLP00000016331.1"/>
    </source>
</evidence>
<dbReference type="GO" id="GO:0006955">
    <property type="term" value="P:immune response"/>
    <property type="evidence" value="ECO:0007669"/>
    <property type="project" value="InterPro"/>
</dbReference>
<evidence type="ECO:0000256" key="1">
    <source>
        <dbReference type="ARBA" id="ARBA00022514"/>
    </source>
</evidence>
<dbReference type="GO" id="GO:0005615">
    <property type="term" value="C:extracellular space"/>
    <property type="evidence" value="ECO:0007669"/>
    <property type="project" value="UniProtKB-KW"/>
</dbReference>
<dbReference type="InterPro" id="IPR039809">
    <property type="entry name" value="Chemokine_b/g/d"/>
</dbReference>
<reference evidence="4" key="1">
    <citation type="submission" date="2025-08" db="UniProtKB">
        <authorList>
            <consortium name="Ensembl"/>
        </authorList>
    </citation>
    <scope>IDENTIFICATION</scope>
</reference>
<dbReference type="GO" id="GO:0008009">
    <property type="term" value="F:chemokine activity"/>
    <property type="evidence" value="ECO:0007669"/>
    <property type="project" value="InterPro"/>
</dbReference>
<accession>A0A8C6T4Z4</accession>
<proteinExistence type="predicted"/>